<dbReference type="EMBL" id="CAJVQA010031390">
    <property type="protein sequence ID" value="CAG8801248.1"/>
    <property type="molecule type" value="Genomic_DNA"/>
</dbReference>
<feature type="non-terminal residue" evidence="1">
    <location>
        <position position="251"/>
    </location>
</feature>
<reference evidence="1" key="1">
    <citation type="submission" date="2021-06" db="EMBL/GenBank/DDBJ databases">
        <authorList>
            <person name="Kallberg Y."/>
            <person name="Tangrot J."/>
            <person name="Rosling A."/>
        </authorList>
    </citation>
    <scope>NUCLEOTIDE SEQUENCE</scope>
    <source>
        <strain evidence="1">FL966</strain>
    </source>
</reference>
<gene>
    <name evidence="1" type="ORF">CPELLU_LOCUS17728</name>
</gene>
<dbReference type="Proteomes" id="UP000789759">
    <property type="component" value="Unassembled WGS sequence"/>
</dbReference>
<name>A0A9N9JWX3_9GLOM</name>
<protein>
    <submittedName>
        <fullName evidence="1">3344_t:CDS:1</fullName>
    </submittedName>
</protein>
<evidence type="ECO:0000313" key="1">
    <source>
        <dbReference type="EMBL" id="CAG8801248.1"/>
    </source>
</evidence>
<keyword evidence="2" id="KW-1185">Reference proteome</keyword>
<dbReference type="AlphaFoldDB" id="A0A9N9JWX3"/>
<dbReference type="OrthoDB" id="10573579at2759"/>
<sequence>MPKLANIKKLQKERAEVACSVLTNYVNLDSSEEYVDSSVNSNESSDKNFELNDHNQVNSIIEDAEDFQSQEYQDEKNLNKELGGNLNKELDEETKKIHNAIKFVDNVMREKTLFKTEEAHYTAVIYFYRLHLKGQKKMDAAKVVSDMIDGRPWLAKCIRKYANICMKKELIQPDLRERSLLKSLLHENCWLERLMSKWVDPECRIRTYSDLESSKKEHVWVLGANQDGYWDSKKLLEQVRKAVNIFEQTHL</sequence>
<accession>A0A9N9JWX3</accession>
<comment type="caution">
    <text evidence="1">The sequence shown here is derived from an EMBL/GenBank/DDBJ whole genome shotgun (WGS) entry which is preliminary data.</text>
</comment>
<evidence type="ECO:0000313" key="2">
    <source>
        <dbReference type="Proteomes" id="UP000789759"/>
    </source>
</evidence>
<organism evidence="1 2">
    <name type="scientific">Cetraspora pellucida</name>
    <dbReference type="NCBI Taxonomy" id="1433469"/>
    <lineage>
        <taxon>Eukaryota</taxon>
        <taxon>Fungi</taxon>
        <taxon>Fungi incertae sedis</taxon>
        <taxon>Mucoromycota</taxon>
        <taxon>Glomeromycotina</taxon>
        <taxon>Glomeromycetes</taxon>
        <taxon>Diversisporales</taxon>
        <taxon>Gigasporaceae</taxon>
        <taxon>Cetraspora</taxon>
    </lineage>
</organism>
<proteinExistence type="predicted"/>